<keyword evidence="13" id="KW-1185">Reference proteome</keyword>
<dbReference type="InterPro" id="IPR004358">
    <property type="entry name" value="Sig_transdc_His_kin-like_C"/>
</dbReference>
<dbReference type="Gene3D" id="3.30.565.10">
    <property type="entry name" value="Histidine kinase-like ATPase, C-terminal domain"/>
    <property type="match status" value="1"/>
</dbReference>
<dbReference type="CDD" id="cd16921">
    <property type="entry name" value="HATPase_FilI-like"/>
    <property type="match status" value="1"/>
</dbReference>
<dbReference type="InterPro" id="IPR050351">
    <property type="entry name" value="BphY/WalK/GraS-like"/>
</dbReference>
<evidence type="ECO:0000313" key="12">
    <source>
        <dbReference type="EMBL" id="BDV44798.1"/>
    </source>
</evidence>
<protein>
    <recommendedName>
        <fullName evidence="2">histidine kinase</fullName>
        <ecNumber evidence="2">2.7.13.3</ecNumber>
    </recommendedName>
</protein>
<evidence type="ECO:0000256" key="4">
    <source>
        <dbReference type="ARBA" id="ARBA00022679"/>
    </source>
</evidence>
<dbReference type="PRINTS" id="PR00344">
    <property type="entry name" value="BCTRLSENSOR"/>
</dbReference>
<feature type="coiled-coil region" evidence="7">
    <location>
        <begin position="481"/>
        <end position="519"/>
    </location>
</feature>
<evidence type="ECO:0000256" key="1">
    <source>
        <dbReference type="ARBA" id="ARBA00000085"/>
    </source>
</evidence>
<dbReference type="PANTHER" id="PTHR42878:SF15">
    <property type="entry name" value="BACTERIOPHYTOCHROME"/>
    <property type="match status" value="1"/>
</dbReference>
<evidence type="ECO:0000259" key="11">
    <source>
        <dbReference type="PROSITE" id="PS50113"/>
    </source>
</evidence>
<keyword evidence="7" id="KW-0175">Coiled coil</keyword>
<evidence type="ECO:0000256" key="3">
    <source>
        <dbReference type="ARBA" id="ARBA00022553"/>
    </source>
</evidence>
<dbReference type="PROSITE" id="PS50109">
    <property type="entry name" value="HIS_KIN"/>
    <property type="match status" value="1"/>
</dbReference>
<dbReference type="CDD" id="cd01007">
    <property type="entry name" value="PBP2_BvgS_HisK_like"/>
    <property type="match status" value="1"/>
</dbReference>
<dbReference type="InterPro" id="IPR001638">
    <property type="entry name" value="Solute-binding_3/MltF_N"/>
</dbReference>
<dbReference type="CDD" id="cd00130">
    <property type="entry name" value="PAS"/>
    <property type="match status" value="1"/>
</dbReference>
<dbReference type="Proteomes" id="UP001317705">
    <property type="component" value="Chromosome"/>
</dbReference>
<dbReference type="InterPro" id="IPR036097">
    <property type="entry name" value="HisK_dim/P_sf"/>
</dbReference>
<dbReference type="InterPro" id="IPR000014">
    <property type="entry name" value="PAS"/>
</dbReference>
<dbReference type="PANTHER" id="PTHR42878">
    <property type="entry name" value="TWO-COMPONENT HISTIDINE KINASE"/>
    <property type="match status" value="1"/>
</dbReference>
<gene>
    <name evidence="12" type="ORF">GURASL_37210</name>
</gene>
<feature type="domain" description="PAS" evidence="10">
    <location>
        <begin position="337"/>
        <end position="408"/>
    </location>
</feature>
<keyword evidence="4" id="KW-0808">Transferase</keyword>
<dbReference type="SMART" id="SM00091">
    <property type="entry name" value="PAS"/>
    <property type="match status" value="1"/>
</dbReference>
<keyword evidence="5" id="KW-0418">Kinase</keyword>
<keyword evidence="8" id="KW-1133">Transmembrane helix</keyword>
<dbReference type="SUPFAM" id="SSF53850">
    <property type="entry name" value="Periplasmic binding protein-like II"/>
    <property type="match status" value="1"/>
</dbReference>
<feature type="domain" description="Histidine kinase" evidence="9">
    <location>
        <begin position="526"/>
        <end position="738"/>
    </location>
</feature>
<evidence type="ECO:0000256" key="2">
    <source>
        <dbReference type="ARBA" id="ARBA00012438"/>
    </source>
</evidence>
<dbReference type="InterPro" id="IPR000700">
    <property type="entry name" value="PAS-assoc_C"/>
</dbReference>
<dbReference type="InterPro" id="IPR005467">
    <property type="entry name" value="His_kinase_dom"/>
</dbReference>
<dbReference type="InterPro" id="IPR003661">
    <property type="entry name" value="HisK_dim/P_dom"/>
</dbReference>
<dbReference type="InterPro" id="IPR036890">
    <property type="entry name" value="HATPase_C_sf"/>
</dbReference>
<evidence type="ECO:0000259" key="9">
    <source>
        <dbReference type="PROSITE" id="PS50109"/>
    </source>
</evidence>
<dbReference type="RefSeq" id="WP_282000887.1">
    <property type="nucleotide sequence ID" value="NZ_AP027151.1"/>
</dbReference>
<dbReference type="PROSITE" id="PS50113">
    <property type="entry name" value="PAC"/>
    <property type="match status" value="1"/>
</dbReference>
<evidence type="ECO:0000256" key="7">
    <source>
        <dbReference type="SAM" id="Coils"/>
    </source>
</evidence>
<dbReference type="InterPro" id="IPR035965">
    <property type="entry name" value="PAS-like_dom_sf"/>
</dbReference>
<reference evidence="12 13" key="1">
    <citation type="submission" date="2022-12" db="EMBL/GenBank/DDBJ databases">
        <title>Polyphasic characterization of Geotalea uranireducens NIT-SL11 newly isolated from a complex of sewage sludge and microbially reduced graphene oxide.</title>
        <authorList>
            <person name="Xie L."/>
            <person name="Yoshida N."/>
            <person name="Meng L."/>
        </authorList>
    </citation>
    <scope>NUCLEOTIDE SEQUENCE [LARGE SCALE GENOMIC DNA]</scope>
    <source>
        <strain evidence="12 13">NIT-SL11</strain>
    </source>
</reference>
<keyword evidence="6 8" id="KW-0472">Membrane</keyword>
<dbReference type="SUPFAM" id="SSF55785">
    <property type="entry name" value="PYP-like sensor domain (PAS domain)"/>
    <property type="match status" value="1"/>
</dbReference>
<dbReference type="SMART" id="SM00387">
    <property type="entry name" value="HATPase_c"/>
    <property type="match status" value="1"/>
</dbReference>
<evidence type="ECO:0000256" key="5">
    <source>
        <dbReference type="ARBA" id="ARBA00022777"/>
    </source>
</evidence>
<organism evidence="12 13">
    <name type="scientific">Geotalea uraniireducens</name>
    <dbReference type="NCBI Taxonomy" id="351604"/>
    <lineage>
        <taxon>Bacteria</taxon>
        <taxon>Pseudomonadati</taxon>
        <taxon>Thermodesulfobacteriota</taxon>
        <taxon>Desulfuromonadia</taxon>
        <taxon>Geobacterales</taxon>
        <taxon>Geobacteraceae</taxon>
        <taxon>Geotalea</taxon>
    </lineage>
</organism>
<dbReference type="Pfam" id="PF02518">
    <property type="entry name" value="HATPase_c"/>
    <property type="match status" value="1"/>
</dbReference>
<dbReference type="InterPro" id="IPR003594">
    <property type="entry name" value="HATPase_dom"/>
</dbReference>
<dbReference type="Pfam" id="PF08448">
    <property type="entry name" value="PAS_4"/>
    <property type="match status" value="1"/>
</dbReference>
<dbReference type="CDD" id="cd00082">
    <property type="entry name" value="HisKA"/>
    <property type="match status" value="1"/>
</dbReference>
<dbReference type="SMART" id="SM00062">
    <property type="entry name" value="PBPb"/>
    <property type="match status" value="1"/>
</dbReference>
<keyword evidence="8" id="KW-0812">Transmembrane</keyword>
<proteinExistence type="predicted"/>
<evidence type="ECO:0000313" key="13">
    <source>
        <dbReference type="Proteomes" id="UP001317705"/>
    </source>
</evidence>
<dbReference type="Gene3D" id="3.30.450.20">
    <property type="entry name" value="PAS domain"/>
    <property type="match status" value="1"/>
</dbReference>
<evidence type="ECO:0000259" key="10">
    <source>
        <dbReference type="PROSITE" id="PS50112"/>
    </source>
</evidence>
<feature type="transmembrane region" description="Helical" evidence="8">
    <location>
        <begin position="12"/>
        <end position="33"/>
    </location>
</feature>
<dbReference type="InterPro" id="IPR013656">
    <property type="entry name" value="PAS_4"/>
</dbReference>
<dbReference type="SUPFAM" id="SSF47384">
    <property type="entry name" value="Homodimeric domain of signal transducing histidine kinase"/>
    <property type="match status" value="1"/>
</dbReference>
<evidence type="ECO:0000256" key="8">
    <source>
        <dbReference type="SAM" id="Phobius"/>
    </source>
</evidence>
<dbReference type="Gene3D" id="1.10.287.130">
    <property type="match status" value="1"/>
</dbReference>
<dbReference type="NCBIfam" id="TIGR00229">
    <property type="entry name" value="sensory_box"/>
    <property type="match status" value="1"/>
</dbReference>
<dbReference type="EC" id="2.7.13.3" evidence="2"/>
<dbReference type="Gene3D" id="3.40.190.10">
    <property type="entry name" value="Periplasmic binding protein-like II"/>
    <property type="match status" value="2"/>
</dbReference>
<dbReference type="Pfam" id="PF00497">
    <property type="entry name" value="SBP_bac_3"/>
    <property type="match status" value="1"/>
</dbReference>
<dbReference type="SMART" id="SM00388">
    <property type="entry name" value="HisKA"/>
    <property type="match status" value="1"/>
</dbReference>
<comment type="catalytic activity">
    <reaction evidence="1">
        <text>ATP + protein L-histidine = ADP + protein N-phospho-L-histidine.</text>
        <dbReference type="EC" id="2.7.13.3"/>
    </reaction>
</comment>
<dbReference type="PROSITE" id="PS50112">
    <property type="entry name" value="PAS"/>
    <property type="match status" value="1"/>
</dbReference>
<sequence>MTQPNRHSRLRIVAGSGILVATVLSFLAVHSLLRPSPPSVTLTSQEQAWLNAHPIIRLAPDPEFRPIEYFDDNGQYQGAAADHIRLLEQKLGIHFAIVRLKNWDQVIDAFKRHEIDALGAVAATPARRKYMLFTTPLVEIPGGIFVRTGFPRRSLTLNALKGLKVAVVSNYMAHDYLRTERPEIDLDVVPDVATGLSRVSLGVDDAYIENMANASYYLQKTGITNLRLAGYTSFTYQWGVGIRNDWPELQSILNKGVAAITADERQAIISRWIFAEKQSWRPSRAFIISAAASTIMLILLAGALWNQSLRRTVRSRTASLQRELEERTRIETALRAEKEAAQGYLDVAGVILLVLNVDGTVRLINRKGCEILGYTEDQILGHDWFATCLPLRLRDEFRTLFHGVVTKEISPPQSVENPILTRAGDERLIRWHNSALHDDRGVITALLSSGEDITEQRQAEQAITTLNAELEERVAQRTAELSREIGERKAMEEQVRQLNSDLERRVRERTADLQASNRELEAFCYTISHDLRAPLRAIDGAVGILREDFPAALDSEEEKLLEGLSRNTRRMAALIDDLLEFSRLSRSEVQKSPIDMSALAAEVYHELTATVGDRRISCTIAPLLPTAGERTMIRQVLVNLLANAIKFTATREEALIEVGSRPGAGETTYFVRDNGVGFDMRYADKLFGVFSRLHRPQEFEGTGIGLAIVKRIVTKHGGQVWVESAVGEGATFYFSLPV</sequence>
<keyword evidence="3" id="KW-0597">Phosphoprotein</keyword>
<feature type="domain" description="PAC" evidence="11">
    <location>
        <begin position="413"/>
        <end position="465"/>
    </location>
</feature>
<dbReference type="Pfam" id="PF00512">
    <property type="entry name" value="HisKA"/>
    <property type="match status" value="1"/>
</dbReference>
<dbReference type="SUPFAM" id="SSF55874">
    <property type="entry name" value="ATPase domain of HSP90 chaperone/DNA topoisomerase II/histidine kinase"/>
    <property type="match status" value="1"/>
</dbReference>
<accession>A0ABN6VWK2</accession>
<evidence type="ECO:0000256" key="6">
    <source>
        <dbReference type="ARBA" id="ARBA00023136"/>
    </source>
</evidence>
<name>A0ABN6VWK2_9BACT</name>
<dbReference type="EMBL" id="AP027151">
    <property type="protein sequence ID" value="BDV44798.1"/>
    <property type="molecule type" value="Genomic_DNA"/>
</dbReference>